<dbReference type="RefSeq" id="WP_322328120.1">
    <property type="nucleotide sequence ID" value="NZ_CP139725.1"/>
</dbReference>
<proteinExistence type="predicted"/>
<dbReference type="EMBL" id="CP139725">
    <property type="protein sequence ID" value="WPZ20993.1"/>
    <property type="molecule type" value="Genomic_DNA"/>
</dbReference>
<accession>A0ABZ0UWM5</accession>
<protein>
    <submittedName>
        <fullName evidence="1">Uncharacterized protein</fullName>
    </submittedName>
</protein>
<dbReference type="Proteomes" id="UP001326567">
    <property type="component" value="Chromosome"/>
</dbReference>
<evidence type="ECO:0000313" key="1">
    <source>
        <dbReference type="EMBL" id="WPZ20993.1"/>
    </source>
</evidence>
<keyword evidence="2" id="KW-1185">Reference proteome</keyword>
<reference evidence="1 2" key="1">
    <citation type="submission" date="2023-11" db="EMBL/GenBank/DDBJ databases">
        <title>From the Deep-Sea to the Surface: Bacterial Genomes Isolated from the Moytirra Hydrothermal Vent Plume.</title>
        <authorList>
            <person name="Major S.R."/>
        </authorList>
    </citation>
    <scope>NUCLEOTIDE SEQUENCE [LARGE SCALE GENOMIC DNA]</scope>
    <source>
        <strain evidence="1 2">OXR-9</strain>
    </source>
</reference>
<evidence type="ECO:0000313" key="2">
    <source>
        <dbReference type="Proteomes" id="UP001326567"/>
    </source>
</evidence>
<sequence length="209" mass="23607">MVKLPHDLITEAFLAARRARDAELQHCLLNAEHAVAFARLVDHPYLLPLAELVENECTTLAGARILLENLLATYDEYTLDEPLFYKAQFETLVTTRVARSELHALLEELCSKELAETFLSGVRRYRCIDNGYGIVPQQALLEEEIRRKNSRFLKRVVRISDGQSPLVGDTLVALRRSKSGGSSANLGNRAEEKQIIDLTRMQQSRARST</sequence>
<gene>
    <name evidence="1" type="ORF">T7987_12505</name>
</gene>
<organism evidence="1 2">
    <name type="scientific">Sulfitobacter faviae</name>
    <dbReference type="NCBI Taxonomy" id="1775881"/>
    <lineage>
        <taxon>Bacteria</taxon>
        <taxon>Pseudomonadati</taxon>
        <taxon>Pseudomonadota</taxon>
        <taxon>Alphaproteobacteria</taxon>
        <taxon>Rhodobacterales</taxon>
        <taxon>Roseobacteraceae</taxon>
        <taxon>Sulfitobacter</taxon>
    </lineage>
</organism>
<name>A0ABZ0UWM5_9RHOB</name>